<feature type="transmembrane region" description="Helical" evidence="7">
    <location>
        <begin position="16"/>
        <end position="33"/>
    </location>
</feature>
<sequence>MTEVQTAPVPRRNLELLLLLLALCVGGSAFFLVGSATEDNDSKNFLIQMGIMGALALIIHVLLRIFAKYADPVILPITVALNSLGLAMIHRIDLAKGTSQSSRQLMWTAIAILVAALVLWAVKDHRILRRFTYIALLASIVLLLLPLIPFLGATINGARIWIHVGPFSLQPGELAKITLSIFFAGYLSSNRDLILMAGRKVGPLQLPRMRDMAPMVIAWLLSIGVLVVQRDLGSAILFFGLFILMIYVATARISWVIIGLLMVVVGGVFAALTMGHVERRVNVWLNAFDPEIYQARGGSAQIVEGLFGMADGGLFGTGLGGGSPYRVPLANSDMIIASFGEEIGLIGVTAIVLLFMLLVSRGLRAALGARDTFGKLLASGLAFTLGLQCVVIIGGVTRLIPLTGLATPFMAAGGSSLLANWIIIALLLLISHNARRPMSGTVGPTDEIATPSTSRLKDRKAVTNQ</sequence>
<comment type="subcellular location">
    <subcellularLocation>
        <location evidence="1">Membrane</location>
        <topology evidence="1">Multi-pass membrane protein</topology>
    </subcellularLocation>
</comment>
<feature type="region of interest" description="Disordered" evidence="6">
    <location>
        <begin position="441"/>
        <end position="465"/>
    </location>
</feature>
<keyword evidence="5 7" id="KW-0472">Membrane</keyword>
<evidence type="ECO:0000256" key="7">
    <source>
        <dbReference type="SAM" id="Phobius"/>
    </source>
</evidence>
<dbReference type="RefSeq" id="WP_161449708.1">
    <property type="nucleotide sequence ID" value="NZ_WYDN01000014.1"/>
</dbReference>
<feature type="transmembrane region" description="Helical" evidence="7">
    <location>
        <begin position="73"/>
        <end position="92"/>
    </location>
</feature>
<keyword evidence="3" id="KW-0133">Cell shape</keyword>
<feature type="transmembrane region" description="Helical" evidence="7">
    <location>
        <begin position="409"/>
        <end position="430"/>
    </location>
</feature>
<gene>
    <name evidence="8" type="ORF">GT020_14180</name>
</gene>
<feature type="transmembrane region" description="Helical" evidence="7">
    <location>
        <begin position="104"/>
        <end position="122"/>
    </location>
</feature>
<feature type="transmembrane region" description="Helical" evidence="7">
    <location>
        <begin position="134"/>
        <end position="155"/>
    </location>
</feature>
<organism evidence="8 9">
    <name type="scientific">Glutamicibacter soli</name>
    <dbReference type="NCBI Taxonomy" id="453836"/>
    <lineage>
        <taxon>Bacteria</taxon>
        <taxon>Bacillati</taxon>
        <taxon>Actinomycetota</taxon>
        <taxon>Actinomycetes</taxon>
        <taxon>Micrococcales</taxon>
        <taxon>Micrococcaceae</taxon>
        <taxon>Glutamicibacter</taxon>
    </lineage>
</organism>
<dbReference type="Pfam" id="PF01098">
    <property type="entry name" value="FTSW_RODA_SPOVE"/>
    <property type="match status" value="1"/>
</dbReference>
<feature type="transmembrane region" description="Helical" evidence="7">
    <location>
        <begin position="45"/>
        <end position="66"/>
    </location>
</feature>
<dbReference type="GO" id="GO:0015648">
    <property type="term" value="F:lipid-linked peptidoglycan transporter activity"/>
    <property type="evidence" value="ECO:0007669"/>
    <property type="project" value="TreeGrafter"/>
</dbReference>
<accession>A0A6L9G7R9</accession>
<dbReference type="GO" id="GO:0005886">
    <property type="term" value="C:plasma membrane"/>
    <property type="evidence" value="ECO:0007669"/>
    <property type="project" value="TreeGrafter"/>
</dbReference>
<name>A0A6L9G7R9_9MICC</name>
<dbReference type="GO" id="GO:0051301">
    <property type="term" value="P:cell division"/>
    <property type="evidence" value="ECO:0007669"/>
    <property type="project" value="InterPro"/>
</dbReference>
<dbReference type="EMBL" id="WYDN01000014">
    <property type="protein sequence ID" value="NAZ17207.1"/>
    <property type="molecule type" value="Genomic_DNA"/>
</dbReference>
<dbReference type="AlphaFoldDB" id="A0A6L9G7R9"/>
<evidence type="ECO:0000256" key="5">
    <source>
        <dbReference type="ARBA" id="ARBA00023136"/>
    </source>
</evidence>
<evidence type="ECO:0000256" key="1">
    <source>
        <dbReference type="ARBA" id="ARBA00004141"/>
    </source>
</evidence>
<evidence type="ECO:0000256" key="2">
    <source>
        <dbReference type="ARBA" id="ARBA00022692"/>
    </source>
</evidence>
<keyword evidence="4 7" id="KW-1133">Transmembrane helix</keyword>
<dbReference type="PANTHER" id="PTHR30474">
    <property type="entry name" value="CELL CYCLE PROTEIN"/>
    <property type="match status" value="1"/>
</dbReference>
<feature type="transmembrane region" description="Helical" evidence="7">
    <location>
        <begin position="343"/>
        <end position="364"/>
    </location>
</feature>
<feature type="transmembrane region" description="Helical" evidence="7">
    <location>
        <begin position="376"/>
        <end position="397"/>
    </location>
</feature>
<dbReference type="GO" id="GO:0032153">
    <property type="term" value="C:cell division site"/>
    <property type="evidence" value="ECO:0007669"/>
    <property type="project" value="TreeGrafter"/>
</dbReference>
<evidence type="ECO:0000256" key="6">
    <source>
        <dbReference type="SAM" id="MobiDB-lite"/>
    </source>
</evidence>
<reference evidence="8 9" key="1">
    <citation type="submission" date="2020-01" db="EMBL/GenBank/DDBJ databases">
        <title>Glutamicibacter soli M275.</title>
        <authorList>
            <person name="Meng X."/>
        </authorList>
    </citation>
    <scope>NUCLEOTIDE SEQUENCE [LARGE SCALE GENOMIC DNA]</scope>
    <source>
        <strain evidence="8 9">M275</strain>
    </source>
</reference>
<comment type="caution">
    <text evidence="8">The sequence shown here is derived from an EMBL/GenBank/DDBJ whole genome shotgun (WGS) entry which is preliminary data.</text>
</comment>
<feature type="transmembrane region" description="Helical" evidence="7">
    <location>
        <begin position="256"/>
        <end position="277"/>
    </location>
</feature>
<dbReference type="GO" id="GO:0008360">
    <property type="term" value="P:regulation of cell shape"/>
    <property type="evidence" value="ECO:0007669"/>
    <property type="project" value="UniProtKB-KW"/>
</dbReference>
<evidence type="ECO:0000256" key="3">
    <source>
        <dbReference type="ARBA" id="ARBA00022960"/>
    </source>
</evidence>
<evidence type="ECO:0000313" key="9">
    <source>
        <dbReference type="Proteomes" id="UP000477543"/>
    </source>
</evidence>
<protein>
    <submittedName>
        <fullName evidence="8">FtsW/RodA/SpoVE family cell cycle protein</fullName>
    </submittedName>
</protein>
<evidence type="ECO:0000313" key="8">
    <source>
        <dbReference type="EMBL" id="NAZ17207.1"/>
    </source>
</evidence>
<dbReference type="PANTHER" id="PTHR30474:SF3">
    <property type="entry name" value="PEPTIDOGLYCAN GLYCOSYLTRANSFERASE RODA"/>
    <property type="match status" value="1"/>
</dbReference>
<evidence type="ECO:0000256" key="4">
    <source>
        <dbReference type="ARBA" id="ARBA00022989"/>
    </source>
</evidence>
<feature type="transmembrane region" description="Helical" evidence="7">
    <location>
        <begin position="232"/>
        <end position="249"/>
    </location>
</feature>
<dbReference type="InterPro" id="IPR001182">
    <property type="entry name" value="FtsW/RodA"/>
</dbReference>
<dbReference type="Proteomes" id="UP000477543">
    <property type="component" value="Unassembled WGS sequence"/>
</dbReference>
<feature type="compositionally biased region" description="Basic and acidic residues" evidence="6">
    <location>
        <begin position="455"/>
        <end position="465"/>
    </location>
</feature>
<proteinExistence type="predicted"/>
<keyword evidence="2 7" id="KW-0812">Transmembrane</keyword>